<accession>A0AAP5I1W1</accession>
<dbReference type="GO" id="GO:0006313">
    <property type="term" value="P:DNA transposition"/>
    <property type="evidence" value="ECO:0007669"/>
    <property type="project" value="InterPro"/>
</dbReference>
<evidence type="ECO:0000313" key="3">
    <source>
        <dbReference type="EMBL" id="MDR9893191.1"/>
    </source>
</evidence>
<dbReference type="Pfam" id="PF01609">
    <property type="entry name" value="DDE_Tnp_1"/>
    <property type="match status" value="1"/>
</dbReference>
<evidence type="ECO:0000313" key="4">
    <source>
        <dbReference type="Proteomes" id="UP000667802"/>
    </source>
</evidence>
<feature type="domain" description="Transposase IS4-like" evidence="1">
    <location>
        <begin position="106"/>
        <end position="345"/>
    </location>
</feature>
<proteinExistence type="predicted"/>
<dbReference type="AlphaFoldDB" id="A0AAP5I1W1"/>
<dbReference type="GO" id="GO:0004803">
    <property type="term" value="F:transposase activity"/>
    <property type="evidence" value="ECO:0007669"/>
    <property type="project" value="InterPro"/>
</dbReference>
<dbReference type="PANTHER" id="PTHR30298:SF0">
    <property type="entry name" value="PROTEIN YBFL-RELATED"/>
    <property type="match status" value="1"/>
</dbReference>
<dbReference type="InterPro" id="IPR047647">
    <property type="entry name" value="ISAs1_transpos"/>
</dbReference>
<gene>
    <name evidence="3" type="ORF">G7B40_001145</name>
</gene>
<sequence length="380" mass="43339">MKLKPRITISEHFSNIDDPRIERRKLHKLIDILTISLCAIICGADTWEDIELFGESKHEWLKNFLELPNGIPSHDTFARVFARLDPEQFQKSFINWIQSVSKLTNQEIVAIDGKTLRGSYDTSNNKAAINMVSAWATANSLVLGQVKVDDQSNEITAIPKLLKVLCLQGCIVTIDAIGCQKEIVKQIVEQGGDYVITLKKNQPSLYGQVESLFESVIKQDFQGIEYSDFRKDESGHGRHEIRQCVMLSNIQELIDPDGEWLKLTSVVMINSWRTENGTTTFETRYSITSLPNNAEFLAQCVRTHWNIENKLHWILDVQFDEDDSRVRKGNAPQNLAIIRHIALNLLNKEKTVKAGVKRKRNKAGWDNEYLEQILSGVFSL</sequence>
<dbReference type="PANTHER" id="PTHR30298">
    <property type="entry name" value="H REPEAT-ASSOCIATED PREDICTED TRANSPOSASE"/>
    <property type="match status" value="1"/>
</dbReference>
<evidence type="ECO:0000259" key="2">
    <source>
        <dbReference type="Pfam" id="PF13808"/>
    </source>
</evidence>
<dbReference type="EMBL" id="JAALHA020000001">
    <property type="protein sequence ID" value="MDR9893191.1"/>
    <property type="molecule type" value="Genomic_DNA"/>
</dbReference>
<dbReference type="GO" id="GO:0003677">
    <property type="term" value="F:DNA binding"/>
    <property type="evidence" value="ECO:0007669"/>
    <property type="project" value="InterPro"/>
</dbReference>
<feature type="domain" description="H repeat-associated protein N-terminal" evidence="2">
    <location>
        <begin position="11"/>
        <end position="97"/>
    </location>
</feature>
<protein>
    <submittedName>
        <fullName evidence="3">ISAs1 family transposase</fullName>
    </submittedName>
</protein>
<comment type="caution">
    <text evidence="3">The sequence shown here is derived from an EMBL/GenBank/DDBJ whole genome shotgun (WGS) entry which is preliminary data.</text>
</comment>
<keyword evidence="4" id="KW-1185">Reference proteome</keyword>
<dbReference type="NCBIfam" id="NF033564">
    <property type="entry name" value="transpos_ISAs1"/>
    <property type="match status" value="1"/>
</dbReference>
<organism evidence="3 4">
    <name type="scientific">Aetokthonos hydrillicola Thurmond2011</name>
    <dbReference type="NCBI Taxonomy" id="2712845"/>
    <lineage>
        <taxon>Bacteria</taxon>
        <taxon>Bacillati</taxon>
        <taxon>Cyanobacteriota</taxon>
        <taxon>Cyanophyceae</taxon>
        <taxon>Nostocales</taxon>
        <taxon>Hapalosiphonaceae</taxon>
        <taxon>Aetokthonos</taxon>
    </lineage>
</organism>
<dbReference type="Pfam" id="PF13808">
    <property type="entry name" value="DDE_Tnp_1_assoc"/>
    <property type="match status" value="1"/>
</dbReference>
<dbReference type="InterPro" id="IPR032806">
    <property type="entry name" value="YbfD_N"/>
</dbReference>
<dbReference type="RefSeq" id="WP_208341642.1">
    <property type="nucleotide sequence ID" value="NZ_CAWQFN010000001.1"/>
</dbReference>
<dbReference type="InterPro" id="IPR002559">
    <property type="entry name" value="Transposase_11"/>
</dbReference>
<dbReference type="Proteomes" id="UP000667802">
    <property type="component" value="Unassembled WGS sequence"/>
</dbReference>
<evidence type="ECO:0000259" key="1">
    <source>
        <dbReference type="Pfam" id="PF01609"/>
    </source>
</evidence>
<name>A0AAP5I1W1_9CYAN</name>
<dbReference type="InterPro" id="IPR051698">
    <property type="entry name" value="Transposase_11-like"/>
</dbReference>
<reference evidence="4" key="1">
    <citation type="journal article" date="2021" name="Science">
        <title>Hunting the eagle killer: A cyanobacterial neurotoxin causes vacuolar myelinopathy.</title>
        <authorList>
            <person name="Breinlinger S."/>
            <person name="Phillips T.J."/>
            <person name="Haram B.N."/>
            <person name="Mares J."/>
            <person name="Martinez Yerena J.A."/>
            <person name="Hrouzek P."/>
            <person name="Sobotka R."/>
            <person name="Henderson W.M."/>
            <person name="Schmieder P."/>
            <person name="Williams S.M."/>
            <person name="Lauderdale J.D."/>
            <person name="Wilde H.D."/>
            <person name="Gerrin W."/>
            <person name="Kust A."/>
            <person name="Washington J.W."/>
            <person name="Wagner C."/>
            <person name="Geier B."/>
            <person name="Liebeke M."/>
            <person name="Enke H."/>
            <person name="Niedermeyer T.H.J."/>
            <person name="Wilde S.B."/>
        </authorList>
    </citation>
    <scope>NUCLEOTIDE SEQUENCE [LARGE SCALE GENOMIC DNA]</scope>
    <source>
        <strain evidence="4">Thurmond2011</strain>
    </source>
</reference>